<dbReference type="PATRIC" id="fig|1185652.3.peg.2584"/>
<reference evidence="2 3" key="1">
    <citation type="journal article" date="2012" name="J. Bacteriol.">
        <title>Complete genome sequence of the broad-host-range strain Sinorhizobium fredii USDA257.</title>
        <authorList>
            <person name="Schuldes J."/>
            <person name="Rodriguez Orbegoso M."/>
            <person name="Schmeisser C."/>
            <person name="Krishnan H.B."/>
            <person name="Daniel R."/>
            <person name="Streit W.R."/>
        </authorList>
    </citation>
    <scope>NUCLEOTIDE SEQUENCE [LARGE SCALE GENOMIC DNA]</scope>
    <source>
        <strain evidence="2 3">USDA 257</strain>
    </source>
</reference>
<feature type="compositionally biased region" description="Polar residues" evidence="1">
    <location>
        <begin position="113"/>
        <end position="129"/>
    </location>
</feature>
<evidence type="ECO:0000313" key="2">
    <source>
        <dbReference type="EMBL" id="AFL51071.1"/>
    </source>
</evidence>
<accession>I3X5B5</accession>
<dbReference type="HOGENOM" id="CLU_1348176_0_0_5"/>
<evidence type="ECO:0000256" key="1">
    <source>
        <dbReference type="SAM" id="MobiDB-lite"/>
    </source>
</evidence>
<feature type="region of interest" description="Disordered" evidence="1">
    <location>
        <begin position="103"/>
        <end position="162"/>
    </location>
</feature>
<protein>
    <submittedName>
        <fullName evidence="2">Uncharacterized protein y4aO</fullName>
    </submittedName>
</protein>
<dbReference type="AlphaFoldDB" id="I3X5B5"/>
<proteinExistence type="predicted"/>
<organism evidence="2 3">
    <name type="scientific">Sinorhizobium fredii (strain USDA 257)</name>
    <dbReference type="NCBI Taxonomy" id="1185652"/>
    <lineage>
        <taxon>Bacteria</taxon>
        <taxon>Pseudomonadati</taxon>
        <taxon>Pseudomonadota</taxon>
        <taxon>Alphaproteobacteria</taxon>
        <taxon>Hyphomicrobiales</taxon>
        <taxon>Rhizobiaceae</taxon>
        <taxon>Sinorhizobium/Ensifer group</taxon>
        <taxon>Sinorhizobium</taxon>
    </lineage>
</organism>
<dbReference type="eggNOG" id="ENOG5030ZZ2">
    <property type="taxonomic scope" value="Bacteria"/>
</dbReference>
<gene>
    <name evidence="2" type="ORF">USDA257_c24950</name>
</gene>
<evidence type="ECO:0000313" key="3">
    <source>
        <dbReference type="Proteomes" id="UP000006180"/>
    </source>
</evidence>
<dbReference type="EMBL" id="CP003563">
    <property type="protein sequence ID" value="AFL51071.1"/>
    <property type="molecule type" value="Genomic_DNA"/>
</dbReference>
<dbReference type="Proteomes" id="UP000006180">
    <property type="component" value="Chromosome"/>
</dbReference>
<dbReference type="RefSeq" id="WP_014763238.1">
    <property type="nucleotide sequence ID" value="NC_018000.1"/>
</dbReference>
<name>I3X5B5_SINF2</name>
<feature type="region of interest" description="Disordered" evidence="1">
    <location>
        <begin position="43"/>
        <end position="76"/>
    </location>
</feature>
<dbReference type="KEGG" id="sfd:USDA257_c24950"/>
<sequence length="204" mass="22477">MKTPQRRFVVEFKSGRRQPKAQTNSIWGDTDLKSLAREVEDAASHLFNSDEAPGTPDAGETRRAAPINSESVNERADDVDVAALGATSFANGAEVEISKHYEADHPAEAVVQVQESQPASQPRTRSTGTPRKRAKRAAAQTMAHNSKVGHEDRQAQTGIVDSPISPDELAVLDADNKRLKRLLAEQLRAQNLWLKKMLERFDAE</sequence>